<dbReference type="PANTHER" id="PTHR30420:SF1">
    <property type="entry name" value="ARGININE N-SUCCINYLTRANSFERASE"/>
    <property type="match status" value="1"/>
</dbReference>
<reference evidence="5 6" key="1">
    <citation type="submission" date="2024-06" db="EMBL/GenBank/DDBJ databases">
        <authorList>
            <person name="Li F."/>
        </authorList>
    </citation>
    <scope>NUCLEOTIDE SEQUENCE [LARGE SCALE GENOMIC DNA]</scope>
    <source>
        <strain evidence="5 6">GXAS 311</strain>
    </source>
</reference>
<dbReference type="SUPFAM" id="SSF55729">
    <property type="entry name" value="Acyl-CoA N-acyltransferases (Nat)"/>
    <property type="match status" value="1"/>
</dbReference>
<gene>
    <name evidence="5" type="primary">astA</name>
    <name evidence="5" type="ORF">ABVT43_12455</name>
</gene>
<dbReference type="PANTHER" id="PTHR30420">
    <property type="entry name" value="N-SUCCINYLARGININE DIHYDROLASE"/>
    <property type="match status" value="1"/>
</dbReference>
<keyword evidence="6" id="KW-1185">Reference proteome</keyword>
<dbReference type="GO" id="GO:0008791">
    <property type="term" value="F:arginine N-succinyltransferase activity"/>
    <property type="evidence" value="ECO:0007669"/>
    <property type="project" value="UniProtKB-EC"/>
</dbReference>
<keyword evidence="3 5" id="KW-0012">Acyltransferase</keyword>
<dbReference type="InterPro" id="IPR016181">
    <property type="entry name" value="Acyl_CoA_acyltransferase"/>
</dbReference>
<evidence type="ECO:0000256" key="1">
    <source>
        <dbReference type="ARBA" id="ARBA00022503"/>
    </source>
</evidence>
<dbReference type="NCBIfam" id="TIGR03244">
    <property type="entry name" value="arg_catab_AstA"/>
    <property type="match status" value="1"/>
</dbReference>
<keyword evidence="1" id="KW-0056">Arginine metabolism</keyword>
<dbReference type="RefSeq" id="WP_353896530.1">
    <property type="nucleotide sequence ID" value="NZ_JBEVCJ010000015.1"/>
</dbReference>
<accession>A0ABV2BVH6</accession>
<dbReference type="Pfam" id="PF04958">
    <property type="entry name" value="AstA"/>
    <property type="match status" value="1"/>
</dbReference>
<evidence type="ECO:0000256" key="2">
    <source>
        <dbReference type="ARBA" id="ARBA00022679"/>
    </source>
</evidence>
<evidence type="ECO:0000313" key="5">
    <source>
        <dbReference type="EMBL" id="MET1255943.1"/>
    </source>
</evidence>
<evidence type="ECO:0000313" key="6">
    <source>
        <dbReference type="Proteomes" id="UP001548189"/>
    </source>
</evidence>
<dbReference type="EMBL" id="JBEVCJ010000015">
    <property type="protein sequence ID" value="MET1255943.1"/>
    <property type="molecule type" value="Genomic_DNA"/>
</dbReference>
<dbReference type="NCBIfam" id="TIGR03243">
    <property type="entry name" value="arg_catab_AOST"/>
    <property type="match status" value="1"/>
</dbReference>
<proteinExistence type="predicted"/>
<organism evidence="5 6">
    <name type="scientific">Aliikangiella maris</name>
    <dbReference type="NCBI Taxonomy" id="3162458"/>
    <lineage>
        <taxon>Bacteria</taxon>
        <taxon>Pseudomonadati</taxon>
        <taxon>Pseudomonadota</taxon>
        <taxon>Gammaproteobacteria</taxon>
        <taxon>Oceanospirillales</taxon>
        <taxon>Pleioneaceae</taxon>
        <taxon>Aliikangiella</taxon>
    </lineage>
</organism>
<dbReference type="InterPro" id="IPR017650">
    <property type="entry name" value="Arginine_N-succinylTrfase"/>
</dbReference>
<comment type="caution">
    <text evidence="5">The sequence shown here is derived from an EMBL/GenBank/DDBJ whole genome shotgun (WGS) entry which is preliminary data.</text>
</comment>
<sequence length="339" mass="37202">MMVIRPVKMEDLDYIVDLAAKTGTGLTTLPNNAAHLAAKIQGSLDAFAKPDGKPSDECYLFVLEDTTTGQVVGTSGIVAAVGSRQPFYTYKINTEVHYSQSLDIYRKLNFLTLTNDFTDASEICTLFLSPDFRGGGNGILLSKCRFLFMAQHPHRFGDIVVAEMRGVSDEKGHSPFWESIGRHFFGVDFDTADQVNGEGNNQFIAELMPHHPVYVQMLSEEAQRALGQVHPQTRPAVQMLKAEGFRYTGYVDIFDGGPTIEAPATEVNSIKESIELEVAIGNQLPKSATNALISNTQFRSFRACLAKLAAPSGHKVIINDETAAALMVNSGDIVRVRFY</sequence>
<keyword evidence="2 5" id="KW-0808">Transferase</keyword>
<evidence type="ECO:0000256" key="3">
    <source>
        <dbReference type="ARBA" id="ARBA00023315"/>
    </source>
</evidence>
<dbReference type="Gene3D" id="2.40.40.20">
    <property type="match status" value="1"/>
</dbReference>
<dbReference type="EC" id="2.3.1.109" evidence="4"/>
<dbReference type="Proteomes" id="UP001548189">
    <property type="component" value="Unassembled WGS sequence"/>
</dbReference>
<protein>
    <recommendedName>
        <fullName evidence="4">Arginine N-succinyltransferase</fullName>
        <ecNumber evidence="4">2.3.1.109</ecNumber>
    </recommendedName>
</protein>
<name>A0ABV2BVH6_9GAMM</name>
<dbReference type="InterPro" id="IPR007041">
    <property type="entry name" value="Arg_succinylTrfase_AstA/AruG"/>
</dbReference>
<evidence type="ECO:0000256" key="4">
    <source>
        <dbReference type="NCBIfam" id="TIGR03244"/>
    </source>
</evidence>